<dbReference type="PANTHER" id="PTHR43731:SF14">
    <property type="entry name" value="PRESENILIN-ASSOCIATED RHOMBOID-LIKE PROTEIN, MITOCHONDRIAL"/>
    <property type="match status" value="1"/>
</dbReference>
<dbReference type="InterPro" id="IPR050925">
    <property type="entry name" value="Rhomboid_protease_S54"/>
</dbReference>
<comment type="similarity">
    <text evidence="2">Belongs to the peptidase S54 family.</text>
</comment>
<keyword evidence="10" id="KW-1185">Reference proteome</keyword>
<evidence type="ECO:0000259" key="8">
    <source>
        <dbReference type="Pfam" id="PF01694"/>
    </source>
</evidence>
<dbReference type="Pfam" id="PF01694">
    <property type="entry name" value="Rhomboid"/>
    <property type="match status" value="1"/>
</dbReference>
<dbReference type="GO" id="GO:0016020">
    <property type="term" value="C:membrane"/>
    <property type="evidence" value="ECO:0007669"/>
    <property type="project" value="UniProtKB-SubCell"/>
</dbReference>
<feature type="domain" description="Peptidase S54 rhomboid" evidence="8">
    <location>
        <begin position="44"/>
        <end position="180"/>
    </location>
</feature>
<dbReference type="SUPFAM" id="SSF144091">
    <property type="entry name" value="Rhomboid-like"/>
    <property type="match status" value="1"/>
</dbReference>
<dbReference type="Gene3D" id="1.20.1540.10">
    <property type="entry name" value="Rhomboid-like"/>
    <property type="match status" value="1"/>
</dbReference>
<keyword evidence="6 7" id="KW-0472">Membrane</keyword>
<evidence type="ECO:0000256" key="2">
    <source>
        <dbReference type="ARBA" id="ARBA00009045"/>
    </source>
</evidence>
<dbReference type="GO" id="GO:0006508">
    <property type="term" value="P:proteolysis"/>
    <property type="evidence" value="ECO:0007669"/>
    <property type="project" value="UniProtKB-KW"/>
</dbReference>
<protein>
    <submittedName>
        <fullName evidence="9">Rhomboid family intramembrane serine protease</fullName>
    </submittedName>
</protein>
<evidence type="ECO:0000256" key="1">
    <source>
        <dbReference type="ARBA" id="ARBA00004141"/>
    </source>
</evidence>
<evidence type="ECO:0000256" key="5">
    <source>
        <dbReference type="ARBA" id="ARBA00022989"/>
    </source>
</evidence>
<dbReference type="AlphaFoldDB" id="A0AA41X9F7"/>
<evidence type="ECO:0000256" key="7">
    <source>
        <dbReference type="SAM" id="Phobius"/>
    </source>
</evidence>
<evidence type="ECO:0000256" key="6">
    <source>
        <dbReference type="ARBA" id="ARBA00023136"/>
    </source>
</evidence>
<sequence length="182" mass="19820">MQLTFSTRIPPVTSALLLLMALTLPLNALLLPAGAGCNSCTLQGEGWRLFTSLFLHADLQHLLSNASCLLMLGFFLEKQLTPWTFSLLFFLSGLAGNVLTLLLMPAHFTHVGASGAVFGLLGAQIYIFYLQKQRYGHREFSLLLLALLLLVSATFLDRTVNIAAHLGGLLAGGMLMPLLYKE</sequence>
<evidence type="ECO:0000313" key="10">
    <source>
        <dbReference type="Proteomes" id="UP001156102"/>
    </source>
</evidence>
<dbReference type="InterPro" id="IPR022764">
    <property type="entry name" value="Peptidase_S54_rhomboid_dom"/>
</dbReference>
<keyword evidence="5 7" id="KW-1133">Transmembrane helix</keyword>
<dbReference type="InterPro" id="IPR035952">
    <property type="entry name" value="Rhomboid-like_sf"/>
</dbReference>
<comment type="caution">
    <text evidence="9">The sequence shown here is derived from an EMBL/GenBank/DDBJ whole genome shotgun (WGS) entry which is preliminary data.</text>
</comment>
<dbReference type="RefSeq" id="WP_254761179.1">
    <property type="nucleotide sequence ID" value="NZ_JANCLT010000022.1"/>
</dbReference>
<feature type="transmembrane region" description="Helical" evidence="7">
    <location>
        <begin position="59"/>
        <end position="76"/>
    </location>
</feature>
<dbReference type="GO" id="GO:0004252">
    <property type="term" value="F:serine-type endopeptidase activity"/>
    <property type="evidence" value="ECO:0007669"/>
    <property type="project" value="InterPro"/>
</dbReference>
<gene>
    <name evidence="9" type="ORF">NK662_22290</name>
</gene>
<keyword evidence="4" id="KW-0378">Hydrolase</keyword>
<feature type="transmembrane region" description="Helical" evidence="7">
    <location>
        <begin position="83"/>
        <end position="104"/>
    </location>
</feature>
<organism evidence="9 10">
    <name type="scientific">Ectobacillus ponti</name>
    <dbReference type="NCBI Taxonomy" id="2961894"/>
    <lineage>
        <taxon>Bacteria</taxon>
        <taxon>Bacillati</taxon>
        <taxon>Bacillota</taxon>
        <taxon>Bacilli</taxon>
        <taxon>Bacillales</taxon>
        <taxon>Bacillaceae</taxon>
        <taxon>Ectobacillus</taxon>
    </lineage>
</organism>
<feature type="transmembrane region" description="Helical" evidence="7">
    <location>
        <begin position="162"/>
        <end position="180"/>
    </location>
</feature>
<comment type="subcellular location">
    <subcellularLocation>
        <location evidence="1">Membrane</location>
        <topology evidence="1">Multi-pass membrane protein</topology>
    </subcellularLocation>
</comment>
<dbReference type="PANTHER" id="PTHR43731">
    <property type="entry name" value="RHOMBOID PROTEASE"/>
    <property type="match status" value="1"/>
</dbReference>
<reference evidence="9" key="1">
    <citation type="submission" date="2022-07" db="EMBL/GenBank/DDBJ databases">
        <authorList>
            <person name="Li W.-J."/>
            <person name="Deng Q.-Q."/>
        </authorList>
    </citation>
    <scope>NUCLEOTIDE SEQUENCE</scope>
    <source>
        <strain evidence="9">SYSU M60031</strain>
    </source>
</reference>
<evidence type="ECO:0000256" key="3">
    <source>
        <dbReference type="ARBA" id="ARBA00022692"/>
    </source>
</evidence>
<proteinExistence type="inferred from homology"/>
<name>A0AA41X9F7_9BACI</name>
<keyword evidence="3 7" id="KW-0812">Transmembrane</keyword>
<dbReference type="EMBL" id="JANCLT010000022">
    <property type="protein sequence ID" value="MCP8971252.1"/>
    <property type="molecule type" value="Genomic_DNA"/>
</dbReference>
<feature type="transmembrane region" description="Helical" evidence="7">
    <location>
        <begin position="110"/>
        <end position="128"/>
    </location>
</feature>
<dbReference type="Proteomes" id="UP001156102">
    <property type="component" value="Unassembled WGS sequence"/>
</dbReference>
<evidence type="ECO:0000256" key="4">
    <source>
        <dbReference type="ARBA" id="ARBA00022801"/>
    </source>
</evidence>
<keyword evidence="9" id="KW-0645">Protease</keyword>
<evidence type="ECO:0000313" key="9">
    <source>
        <dbReference type="EMBL" id="MCP8971252.1"/>
    </source>
</evidence>
<accession>A0AA41X9F7</accession>
<feature type="transmembrane region" description="Helical" evidence="7">
    <location>
        <begin position="140"/>
        <end position="156"/>
    </location>
</feature>